<dbReference type="Gene3D" id="3.40.50.720">
    <property type="entry name" value="NAD(P)-binding Rossmann-like Domain"/>
    <property type="match status" value="1"/>
</dbReference>
<dbReference type="InterPro" id="IPR003710">
    <property type="entry name" value="ApbA"/>
</dbReference>
<dbReference type="PANTHER" id="PTHR21708">
    <property type="entry name" value="PROBABLE 2-DEHYDROPANTOATE 2-REDUCTASE"/>
    <property type="match status" value="1"/>
</dbReference>
<evidence type="ECO:0000259" key="5">
    <source>
        <dbReference type="Pfam" id="PF02558"/>
    </source>
</evidence>
<dbReference type="InterPro" id="IPR036291">
    <property type="entry name" value="NAD(P)-bd_dom_sf"/>
</dbReference>
<dbReference type="Proteomes" id="UP001321749">
    <property type="component" value="Unassembled WGS sequence"/>
</dbReference>
<dbReference type="EMBL" id="MU865118">
    <property type="protein sequence ID" value="KAK4457393.1"/>
    <property type="molecule type" value="Genomic_DNA"/>
</dbReference>
<organism evidence="7 8">
    <name type="scientific">Cladorrhinum samala</name>
    <dbReference type="NCBI Taxonomy" id="585594"/>
    <lineage>
        <taxon>Eukaryota</taxon>
        <taxon>Fungi</taxon>
        <taxon>Dikarya</taxon>
        <taxon>Ascomycota</taxon>
        <taxon>Pezizomycotina</taxon>
        <taxon>Sordariomycetes</taxon>
        <taxon>Sordariomycetidae</taxon>
        <taxon>Sordariales</taxon>
        <taxon>Podosporaceae</taxon>
        <taxon>Cladorrhinum</taxon>
    </lineage>
</organism>
<feature type="compositionally biased region" description="Low complexity" evidence="4">
    <location>
        <begin position="181"/>
        <end position="215"/>
    </location>
</feature>
<reference evidence="7" key="2">
    <citation type="submission" date="2023-06" db="EMBL/GenBank/DDBJ databases">
        <authorList>
            <consortium name="Lawrence Berkeley National Laboratory"/>
            <person name="Mondo S.J."/>
            <person name="Hensen N."/>
            <person name="Bonometti L."/>
            <person name="Westerberg I."/>
            <person name="Brannstrom I.O."/>
            <person name="Guillou S."/>
            <person name="Cros-Aarteil S."/>
            <person name="Calhoun S."/>
            <person name="Haridas S."/>
            <person name="Kuo A."/>
            <person name="Pangilinan J."/>
            <person name="Riley R."/>
            <person name="Labutti K."/>
            <person name="Andreopoulos B."/>
            <person name="Lipzen A."/>
            <person name="Chen C."/>
            <person name="Yanf M."/>
            <person name="Daum C."/>
            <person name="Ng V."/>
            <person name="Clum A."/>
            <person name="Steindorff A."/>
            <person name="Ohm R."/>
            <person name="Martin F."/>
            <person name="Silar P."/>
            <person name="Natvig D."/>
            <person name="Lalanne C."/>
            <person name="Gautier V."/>
            <person name="Ament-Velasquez S.L."/>
            <person name="Kruys A."/>
            <person name="Hutchinson M.I."/>
            <person name="Powell A.J."/>
            <person name="Barry K."/>
            <person name="Miller A.N."/>
            <person name="Grigoriev I.V."/>
            <person name="Debuchy R."/>
            <person name="Gladieux P."/>
            <person name="Thoren M.H."/>
            <person name="Johannesson H."/>
        </authorList>
    </citation>
    <scope>NUCLEOTIDE SEQUENCE</scope>
    <source>
        <strain evidence="7">PSN324</strain>
    </source>
</reference>
<dbReference type="InterPro" id="IPR051402">
    <property type="entry name" value="KPR-Related"/>
</dbReference>
<feature type="domain" description="Ketopantoate reductase C-terminal" evidence="6">
    <location>
        <begin position="257"/>
        <end position="382"/>
    </location>
</feature>
<dbReference type="InterPro" id="IPR013328">
    <property type="entry name" value="6PGD_dom2"/>
</dbReference>
<evidence type="ECO:0000256" key="4">
    <source>
        <dbReference type="SAM" id="MobiDB-lite"/>
    </source>
</evidence>
<comment type="caution">
    <text evidence="7">The sequence shown here is derived from an EMBL/GenBank/DDBJ whole genome shotgun (WGS) entry which is preliminary data.</text>
</comment>
<proteinExistence type="inferred from homology"/>
<accession>A0AAV9HCX8</accession>
<dbReference type="GO" id="GO:0008677">
    <property type="term" value="F:2-dehydropantoate 2-reductase activity"/>
    <property type="evidence" value="ECO:0007669"/>
    <property type="project" value="InterPro"/>
</dbReference>
<evidence type="ECO:0000256" key="3">
    <source>
        <dbReference type="ARBA" id="ARBA00023002"/>
    </source>
</evidence>
<dbReference type="InterPro" id="IPR013752">
    <property type="entry name" value="KPA_reductase"/>
</dbReference>
<dbReference type="AlphaFoldDB" id="A0AAV9HCX8"/>
<dbReference type="Gene3D" id="1.10.1040.10">
    <property type="entry name" value="N-(1-d-carboxylethyl)-l-norvaline Dehydrogenase, domain 2"/>
    <property type="match status" value="1"/>
</dbReference>
<name>A0AAV9HCX8_9PEZI</name>
<feature type="region of interest" description="Disordered" evidence="4">
    <location>
        <begin position="178"/>
        <end position="219"/>
    </location>
</feature>
<dbReference type="InterPro" id="IPR013332">
    <property type="entry name" value="KPR_N"/>
</dbReference>
<feature type="domain" description="Ketopantoate reductase N-terminal" evidence="5">
    <location>
        <begin position="20"/>
        <end position="180"/>
    </location>
</feature>
<dbReference type="SUPFAM" id="SSF51735">
    <property type="entry name" value="NAD(P)-binding Rossmann-fold domains"/>
    <property type="match status" value="1"/>
</dbReference>
<sequence>MGLHQAPTRGTDPASPVNVVFVGAGAVGCFYASRLHHPKNNIHVSLIARSNYKALSESGVNLQTHTFGDYVFHPANVFPSVAAAALTPKESGGAPRQWDYIIVTTKALPDRSDDSVLIAPLVGPNSCIVLIQNGVGVEEPYRKRFPTTPIISAVTVISAEQISPGTVRQNRWTRIHLGPYTDSADSASDSGTGDGTTGALSPTGSPSPSAVSSSSQAGTENELLTQRGTLLANALGDYWTRLGDIKDVELSDEIGLQTIRWHKLCINAAFNPCSVLSGGRGNADMVRDPELRSFLAGIMKEIWDAVPQILGKGFPSELAGPERILKSTERNVGSKPSMLLDWEAGRPMELEVILGNPVRIARRRGVELVRMQGVYALLRSMQEVREKRKKEGKL</sequence>
<dbReference type="InterPro" id="IPR008927">
    <property type="entry name" value="6-PGluconate_DH-like_C_sf"/>
</dbReference>
<keyword evidence="8" id="KW-1185">Reference proteome</keyword>
<dbReference type="Pfam" id="PF08546">
    <property type="entry name" value="ApbA_C"/>
    <property type="match status" value="1"/>
</dbReference>
<keyword evidence="3" id="KW-0560">Oxidoreductase</keyword>
<evidence type="ECO:0000256" key="2">
    <source>
        <dbReference type="ARBA" id="ARBA00022857"/>
    </source>
</evidence>
<dbReference type="SUPFAM" id="SSF48179">
    <property type="entry name" value="6-phosphogluconate dehydrogenase C-terminal domain-like"/>
    <property type="match status" value="1"/>
</dbReference>
<dbReference type="NCBIfam" id="TIGR00745">
    <property type="entry name" value="apbA_panE"/>
    <property type="match status" value="1"/>
</dbReference>
<reference evidence="7" key="1">
    <citation type="journal article" date="2023" name="Mol. Phylogenet. Evol.">
        <title>Genome-scale phylogeny and comparative genomics of the fungal order Sordariales.</title>
        <authorList>
            <person name="Hensen N."/>
            <person name="Bonometti L."/>
            <person name="Westerberg I."/>
            <person name="Brannstrom I.O."/>
            <person name="Guillou S."/>
            <person name="Cros-Aarteil S."/>
            <person name="Calhoun S."/>
            <person name="Haridas S."/>
            <person name="Kuo A."/>
            <person name="Mondo S."/>
            <person name="Pangilinan J."/>
            <person name="Riley R."/>
            <person name="LaButti K."/>
            <person name="Andreopoulos B."/>
            <person name="Lipzen A."/>
            <person name="Chen C."/>
            <person name="Yan M."/>
            <person name="Daum C."/>
            <person name="Ng V."/>
            <person name="Clum A."/>
            <person name="Steindorff A."/>
            <person name="Ohm R.A."/>
            <person name="Martin F."/>
            <person name="Silar P."/>
            <person name="Natvig D.O."/>
            <person name="Lalanne C."/>
            <person name="Gautier V."/>
            <person name="Ament-Velasquez S.L."/>
            <person name="Kruys A."/>
            <person name="Hutchinson M.I."/>
            <person name="Powell A.J."/>
            <person name="Barry K."/>
            <person name="Miller A.N."/>
            <person name="Grigoriev I.V."/>
            <person name="Debuchy R."/>
            <person name="Gladieux P."/>
            <person name="Hiltunen Thoren M."/>
            <person name="Johannesson H."/>
        </authorList>
    </citation>
    <scope>NUCLEOTIDE SEQUENCE</scope>
    <source>
        <strain evidence="7">PSN324</strain>
    </source>
</reference>
<evidence type="ECO:0000313" key="7">
    <source>
        <dbReference type="EMBL" id="KAK4457393.1"/>
    </source>
</evidence>
<dbReference type="Pfam" id="PF02558">
    <property type="entry name" value="ApbA"/>
    <property type="match status" value="1"/>
</dbReference>
<dbReference type="GO" id="GO:0015940">
    <property type="term" value="P:pantothenate biosynthetic process"/>
    <property type="evidence" value="ECO:0007669"/>
    <property type="project" value="InterPro"/>
</dbReference>
<dbReference type="PANTHER" id="PTHR21708:SF26">
    <property type="entry name" value="2-DEHYDROPANTOATE 2-REDUCTASE"/>
    <property type="match status" value="1"/>
</dbReference>
<dbReference type="FunFam" id="1.10.1040.10:FF:000017">
    <property type="entry name" value="2-dehydropantoate 2-reductase"/>
    <property type="match status" value="1"/>
</dbReference>
<dbReference type="FunFam" id="3.40.50.720:FF:000609">
    <property type="entry name" value="2-dehydropantoate 2-reductase"/>
    <property type="match status" value="1"/>
</dbReference>
<evidence type="ECO:0000313" key="8">
    <source>
        <dbReference type="Proteomes" id="UP001321749"/>
    </source>
</evidence>
<keyword evidence="2" id="KW-0521">NADP</keyword>
<protein>
    <submittedName>
        <fullName evidence="7">2-dehydropantoate 2-reductase</fullName>
    </submittedName>
</protein>
<dbReference type="GO" id="GO:0005737">
    <property type="term" value="C:cytoplasm"/>
    <property type="evidence" value="ECO:0007669"/>
    <property type="project" value="TreeGrafter"/>
</dbReference>
<evidence type="ECO:0000259" key="6">
    <source>
        <dbReference type="Pfam" id="PF08546"/>
    </source>
</evidence>
<comment type="similarity">
    <text evidence="1">Belongs to the ketopantoate reductase family.</text>
</comment>
<evidence type="ECO:0000256" key="1">
    <source>
        <dbReference type="ARBA" id="ARBA00007870"/>
    </source>
</evidence>
<gene>
    <name evidence="7" type="ORF">QBC42DRAFT_40014</name>
</gene>